<dbReference type="AlphaFoldDB" id="A0A0E9PSS0"/>
<keyword evidence="1" id="KW-0472">Membrane</keyword>
<proteinExistence type="predicted"/>
<accession>A0A0E9PSS0</accession>
<reference evidence="2" key="2">
    <citation type="journal article" date="2015" name="Fish Shellfish Immunol.">
        <title>Early steps in the European eel (Anguilla anguilla)-Vibrio vulnificus interaction in the gills: Role of the RtxA13 toxin.</title>
        <authorList>
            <person name="Callol A."/>
            <person name="Pajuelo D."/>
            <person name="Ebbesson L."/>
            <person name="Teles M."/>
            <person name="MacKenzie S."/>
            <person name="Amaro C."/>
        </authorList>
    </citation>
    <scope>NUCLEOTIDE SEQUENCE</scope>
</reference>
<protein>
    <submittedName>
        <fullName evidence="2">Uncharacterized protein</fullName>
    </submittedName>
</protein>
<organism evidence="2">
    <name type="scientific">Anguilla anguilla</name>
    <name type="common">European freshwater eel</name>
    <name type="synonym">Muraena anguilla</name>
    <dbReference type="NCBI Taxonomy" id="7936"/>
    <lineage>
        <taxon>Eukaryota</taxon>
        <taxon>Metazoa</taxon>
        <taxon>Chordata</taxon>
        <taxon>Craniata</taxon>
        <taxon>Vertebrata</taxon>
        <taxon>Euteleostomi</taxon>
        <taxon>Actinopterygii</taxon>
        <taxon>Neopterygii</taxon>
        <taxon>Teleostei</taxon>
        <taxon>Anguilliformes</taxon>
        <taxon>Anguillidae</taxon>
        <taxon>Anguilla</taxon>
    </lineage>
</organism>
<evidence type="ECO:0000313" key="2">
    <source>
        <dbReference type="EMBL" id="JAH06893.1"/>
    </source>
</evidence>
<keyword evidence="1" id="KW-1133">Transmembrane helix</keyword>
<keyword evidence="1" id="KW-0812">Transmembrane</keyword>
<dbReference type="EMBL" id="GBXM01101684">
    <property type="protein sequence ID" value="JAH06893.1"/>
    <property type="molecule type" value="Transcribed_RNA"/>
</dbReference>
<name>A0A0E9PSS0_ANGAN</name>
<reference evidence="2" key="1">
    <citation type="submission" date="2014-11" db="EMBL/GenBank/DDBJ databases">
        <authorList>
            <person name="Amaro Gonzalez C."/>
        </authorList>
    </citation>
    <scope>NUCLEOTIDE SEQUENCE</scope>
</reference>
<evidence type="ECO:0000256" key="1">
    <source>
        <dbReference type="SAM" id="Phobius"/>
    </source>
</evidence>
<feature type="transmembrane region" description="Helical" evidence="1">
    <location>
        <begin position="12"/>
        <end position="36"/>
    </location>
</feature>
<sequence>MVSNITIATRVVHLRILCIILMVTAETIRAGAYMYFTAYLTMLD</sequence>